<feature type="domain" description="Pyrrolo-quinoline quinone repeat" evidence="1">
    <location>
        <begin position="193"/>
        <end position="317"/>
    </location>
</feature>
<reference evidence="2 3" key="1">
    <citation type="journal article" date="2019" name="Int. J. Syst. Evol. Microbiol.">
        <title>The Global Catalogue of Microorganisms (GCM) 10K type strain sequencing project: providing services to taxonomists for standard genome sequencing and annotation.</title>
        <authorList>
            <consortium name="The Broad Institute Genomics Platform"/>
            <consortium name="The Broad Institute Genome Sequencing Center for Infectious Disease"/>
            <person name="Wu L."/>
            <person name="Ma J."/>
        </authorList>
    </citation>
    <scope>NUCLEOTIDE SEQUENCE [LARGE SCALE GENOMIC DNA]</scope>
    <source>
        <strain evidence="2 3">JCM 4395</strain>
    </source>
</reference>
<dbReference type="InterPro" id="IPR018391">
    <property type="entry name" value="PQQ_b-propeller_rpt"/>
</dbReference>
<dbReference type="EMBL" id="BAAASG010000017">
    <property type="protein sequence ID" value="GAA2512671.1"/>
    <property type="molecule type" value="Genomic_DNA"/>
</dbReference>
<keyword evidence="3" id="KW-1185">Reference proteome</keyword>
<evidence type="ECO:0000259" key="1">
    <source>
        <dbReference type="Pfam" id="PF13360"/>
    </source>
</evidence>
<proteinExistence type="predicted"/>
<comment type="caution">
    <text evidence="2">The sequence shown here is derived from an EMBL/GenBank/DDBJ whole genome shotgun (WGS) entry which is preliminary data.</text>
</comment>
<dbReference type="SUPFAM" id="SSF50998">
    <property type="entry name" value="Quinoprotein alcohol dehydrogenase-like"/>
    <property type="match status" value="2"/>
</dbReference>
<gene>
    <name evidence="2" type="ORF">GCM10010276_70280</name>
</gene>
<dbReference type="Gene3D" id="2.40.10.480">
    <property type="match status" value="1"/>
</dbReference>
<dbReference type="Gene3D" id="2.130.10.10">
    <property type="entry name" value="YVTN repeat-like/Quinoprotein amine dehydrogenase"/>
    <property type="match status" value="1"/>
</dbReference>
<evidence type="ECO:0000313" key="2">
    <source>
        <dbReference type="EMBL" id="GAA2512671.1"/>
    </source>
</evidence>
<dbReference type="Pfam" id="PF13360">
    <property type="entry name" value="PQQ_2"/>
    <property type="match status" value="2"/>
</dbReference>
<dbReference type="Gene3D" id="2.40.128.630">
    <property type="match status" value="1"/>
</dbReference>
<dbReference type="Proteomes" id="UP001501777">
    <property type="component" value="Unassembled WGS sequence"/>
</dbReference>
<dbReference type="PANTHER" id="PTHR34512">
    <property type="entry name" value="CELL SURFACE PROTEIN"/>
    <property type="match status" value="1"/>
</dbReference>
<accession>A0ABN3N203</accession>
<organism evidence="2 3">
    <name type="scientific">Streptomyces longisporus</name>
    <dbReference type="NCBI Taxonomy" id="1948"/>
    <lineage>
        <taxon>Bacteria</taxon>
        <taxon>Bacillati</taxon>
        <taxon>Actinomycetota</taxon>
        <taxon>Actinomycetes</taxon>
        <taxon>Kitasatosporales</taxon>
        <taxon>Streptomycetaceae</taxon>
        <taxon>Streptomyces</taxon>
    </lineage>
</organism>
<dbReference type="SMART" id="SM00564">
    <property type="entry name" value="PQQ"/>
    <property type="match status" value="7"/>
</dbReference>
<sequence length="320" mass="34832">MRWWRFVGPNASVPCVHDGTVYVVGLSVWALEAANGFVRWYKSDIGHLAPPAVSGGTVYFAGQTRYGGKRVFALDTADGRVRWRRRTSVVSLTPPVVADGLVHHVDGSRHLRTFDAATGRRRWRLKYRRSGVNWAGPVLADGTLYVVDDRGTVRALDPATGAVRRQRLTPVRGAVTPLVHDGTLYLGGRLQREVYALDAATGEQRWSVTPHLARGGFDSTPTIHGDTLYIADGVDHLYALNAATGEARWFVTTDSVIRSSPVVADDKVYFGTRTGQVWAVGADDGQVRWKAQAGDNLRSLVVAGGLVHVVSGDSLYTLDA</sequence>
<dbReference type="PANTHER" id="PTHR34512:SF30">
    <property type="entry name" value="OUTER MEMBRANE PROTEIN ASSEMBLY FACTOR BAMB"/>
    <property type="match status" value="1"/>
</dbReference>
<dbReference type="InterPro" id="IPR002372">
    <property type="entry name" value="PQQ_rpt_dom"/>
</dbReference>
<name>A0ABN3N203_STRLO</name>
<evidence type="ECO:0000313" key="3">
    <source>
        <dbReference type="Proteomes" id="UP001501777"/>
    </source>
</evidence>
<dbReference type="InterPro" id="IPR011047">
    <property type="entry name" value="Quinoprotein_ADH-like_sf"/>
</dbReference>
<feature type="domain" description="Pyrrolo-quinoline quinone repeat" evidence="1">
    <location>
        <begin position="49"/>
        <end position="167"/>
    </location>
</feature>
<dbReference type="InterPro" id="IPR015943">
    <property type="entry name" value="WD40/YVTN_repeat-like_dom_sf"/>
</dbReference>
<dbReference type="RefSeq" id="WP_344404906.1">
    <property type="nucleotide sequence ID" value="NZ_BAAASG010000017.1"/>
</dbReference>
<protein>
    <recommendedName>
        <fullName evidence="1">Pyrrolo-quinoline quinone repeat domain-containing protein</fullName>
    </recommendedName>
</protein>